<gene>
    <name evidence="2" type="ORF">BDK51DRAFT_25669</name>
</gene>
<evidence type="ECO:0000313" key="3">
    <source>
        <dbReference type="Proteomes" id="UP000269721"/>
    </source>
</evidence>
<dbReference type="AlphaFoldDB" id="A0A4P9WHA4"/>
<dbReference type="EMBL" id="KZ995380">
    <property type="protein sequence ID" value="RKO90788.1"/>
    <property type="molecule type" value="Genomic_DNA"/>
</dbReference>
<feature type="region of interest" description="Disordered" evidence="1">
    <location>
        <begin position="1"/>
        <end position="40"/>
    </location>
</feature>
<dbReference type="OrthoDB" id="2147116at2759"/>
<dbReference type="Proteomes" id="UP000269721">
    <property type="component" value="Unassembled WGS sequence"/>
</dbReference>
<feature type="compositionally biased region" description="Basic and acidic residues" evidence="1">
    <location>
        <begin position="93"/>
        <end position="109"/>
    </location>
</feature>
<feature type="non-terminal residue" evidence="2">
    <location>
        <position position="1"/>
    </location>
</feature>
<evidence type="ECO:0000313" key="2">
    <source>
        <dbReference type="EMBL" id="RKO90788.1"/>
    </source>
</evidence>
<accession>A0A4P9WHA4</accession>
<sequence length="109" mass="12422">LASVNVPKLKPGEGNIHTPRAVPPWLADDPPRPTQAPIFGPSIDEFLNAQKKEKKKHLNPKRVGADFDRTNDSNPQWMPNFGRVWNAGPRSSTRKEWRQEDSEERDKLS</sequence>
<proteinExistence type="predicted"/>
<dbReference type="InterPro" id="IPR028015">
    <property type="entry name" value="CCDC84-like"/>
</dbReference>
<feature type="region of interest" description="Disordered" evidence="1">
    <location>
        <begin position="52"/>
        <end position="109"/>
    </location>
</feature>
<name>A0A4P9WHA4_9FUNG</name>
<keyword evidence="3" id="KW-1185">Reference proteome</keyword>
<reference evidence="3" key="1">
    <citation type="journal article" date="2018" name="Nat. Microbiol.">
        <title>Leveraging single-cell genomics to expand the fungal tree of life.</title>
        <authorList>
            <person name="Ahrendt S.R."/>
            <person name="Quandt C.A."/>
            <person name="Ciobanu D."/>
            <person name="Clum A."/>
            <person name="Salamov A."/>
            <person name="Andreopoulos B."/>
            <person name="Cheng J.F."/>
            <person name="Woyke T."/>
            <person name="Pelin A."/>
            <person name="Henrissat B."/>
            <person name="Reynolds N.K."/>
            <person name="Benny G.L."/>
            <person name="Smith M.E."/>
            <person name="James T.Y."/>
            <person name="Grigoriev I.V."/>
        </authorList>
    </citation>
    <scope>NUCLEOTIDE SEQUENCE [LARGE SCALE GENOMIC DNA]</scope>
</reference>
<protein>
    <submittedName>
        <fullName evidence="2">Coiled-coil domain-containing protein 84 protein</fullName>
    </submittedName>
</protein>
<dbReference type="PANTHER" id="PTHR31198">
    <property type="entry name" value="COILED-COIL DOMAIN-CONTAINING PROTEIN 84"/>
    <property type="match status" value="1"/>
</dbReference>
<dbReference type="PANTHER" id="PTHR31198:SF1">
    <property type="entry name" value="CENTROSOMAL AT-AC SPLICING FACTOR"/>
    <property type="match status" value="1"/>
</dbReference>
<evidence type="ECO:0000256" key="1">
    <source>
        <dbReference type="SAM" id="MobiDB-lite"/>
    </source>
</evidence>
<dbReference type="Pfam" id="PF14968">
    <property type="entry name" value="CCDC84"/>
    <property type="match status" value="1"/>
</dbReference>
<organism evidence="2 3">
    <name type="scientific">Blyttiomyces helicus</name>
    <dbReference type="NCBI Taxonomy" id="388810"/>
    <lineage>
        <taxon>Eukaryota</taxon>
        <taxon>Fungi</taxon>
        <taxon>Fungi incertae sedis</taxon>
        <taxon>Chytridiomycota</taxon>
        <taxon>Chytridiomycota incertae sedis</taxon>
        <taxon>Chytridiomycetes</taxon>
        <taxon>Chytridiomycetes incertae sedis</taxon>
        <taxon>Blyttiomyces</taxon>
    </lineage>
</organism>